<feature type="compositionally biased region" description="Basic and acidic residues" evidence="6">
    <location>
        <begin position="456"/>
        <end position="467"/>
    </location>
</feature>
<feature type="domain" description="Peptidase M16 C-terminal" evidence="9">
    <location>
        <begin position="198"/>
        <end position="378"/>
    </location>
</feature>
<keyword evidence="3" id="KW-0378">Hydrolase</keyword>
<dbReference type="InterPro" id="IPR007863">
    <property type="entry name" value="Peptidase_M16_C"/>
</dbReference>
<dbReference type="STRING" id="234267.Acid_0504"/>
<dbReference type="AlphaFoldDB" id="Q02BQ2"/>
<dbReference type="EMBL" id="CP000473">
    <property type="protein sequence ID" value="ABJ81514.1"/>
    <property type="molecule type" value="Genomic_DNA"/>
</dbReference>
<dbReference type="GO" id="GO:0006508">
    <property type="term" value="P:proteolysis"/>
    <property type="evidence" value="ECO:0007669"/>
    <property type="project" value="UniProtKB-KW"/>
</dbReference>
<dbReference type="PANTHER" id="PTHR43690">
    <property type="entry name" value="NARDILYSIN"/>
    <property type="match status" value="1"/>
</dbReference>
<dbReference type="SUPFAM" id="SSF63411">
    <property type="entry name" value="LuxS/MPP-like metallohydrolase"/>
    <property type="match status" value="2"/>
</dbReference>
<keyword evidence="4" id="KW-0862">Zinc</keyword>
<keyword evidence="7" id="KW-0732">Signal</keyword>
<keyword evidence="5" id="KW-0482">Metalloprotease</keyword>
<feature type="chain" id="PRO_5004164000" evidence="7">
    <location>
        <begin position="22"/>
        <end position="467"/>
    </location>
</feature>
<organism evidence="10">
    <name type="scientific">Solibacter usitatus (strain Ellin6076)</name>
    <dbReference type="NCBI Taxonomy" id="234267"/>
    <lineage>
        <taxon>Bacteria</taxon>
        <taxon>Pseudomonadati</taxon>
        <taxon>Acidobacteriota</taxon>
        <taxon>Terriglobia</taxon>
        <taxon>Bryobacterales</taxon>
        <taxon>Solibacteraceae</taxon>
        <taxon>Candidatus Solibacter</taxon>
    </lineage>
</organism>
<dbReference type="InterPro" id="IPR011249">
    <property type="entry name" value="Metalloenz_LuxS/M16"/>
</dbReference>
<evidence type="ECO:0000256" key="4">
    <source>
        <dbReference type="ARBA" id="ARBA00022833"/>
    </source>
</evidence>
<name>Q02BQ2_SOLUE</name>
<dbReference type="eggNOG" id="COG0612">
    <property type="taxonomic scope" value="Bacteria"/>
</dbReference>
<dbReference type="Gene3D" id="3.30.830.10">
    <property type="entry name" value="Metalloenzyme, LuxS/M16 peptidase-like"/>
    <property type="match status" value="2"/>
</dbReference>
<dbReference type="HOGENOM" id="CLU_009902_1_1_0"/>
<evidence type="ECO:0000256" key="2">
    <source>
        <dbReference type="ARBA" id="ARBA00022670"/>
    </source>
</evidence>
<feature type="signal peptide" evidence="7">
    <location>
        <begin position="1"/>
        <end position="21"/>
    </location>
</feature>
<feature type="region of interest" description="Disordered" evidence="6">
    <location>
        <begin position="448"/>
        <end position="467"/>
    </location>
</feature>
<proteinExistence type="inferred from homology"/>
<reference evidence="10" key="1">
    <citation type="submission" date="2006-10" db="EMBL/GenBank/DDBJ databases">
        <title>Complete sequence of Solibacter usitatus Ellin6076.</title>
        <authorList>
            <consortium name="US DOE Joint Genome Institute"/>
            <person name="Copeland A."/>
            <person name="Lucas S."/>
            <person name="Lapidus A."/>
            <person name="Barry K."/>
            <person name="Detter J.C."/>
            <person name="Glavina del Rio T."/>
            <person name="Hammon N."/>
            <person name="Israni S."/>
            <person name="Dalin E."/>
            <person name="Tice H."/>
            <person name="Pitluck S."/>
            <person name="Thompson L.S."/>
            <person name="Brettin T."/>
            <person name="Bruce D."/>
            <person name="Han C."/>
            <person name="Tapia R."/>
            <person name="Gilna P."/>
            <person name="Schmutz J."/>
            <person name="Larimer F."/>
            <person name="Land M."/>
            <person name="Hauser L."/>
            <person name="Kyrpides N."/>
            <person name="Mikhailova N."/>
            <person name="Janssen P.H."/>
            <person name="Kuske C.R."/>
            <person name="Richardson P."/>
        </authorList>
    </citation>
    <scope>NUCLEOTIDE SEQUENCE</scope>
    <source>
        <strain evidence="10">Ellin6076</strain>
    </source>
</reference>
<comment type="similarity">
    <text evidence="1">Belongs to the peptidase M16 family.</text>
</comment>
<dbReference type="OrthoDB" id="9811314at2"/>
<dbReference type="GO" id="GO:0008237">
    <property type="term" value="F:metallopeptidase activity"/>
    <property type="evidence" value="ECO:0007669"/>
    <property type="project" value="UniProtKB-KW"/>
</dbReference>
<evidence type="ECO:0000256" key="1">
    <source>
        <dbReference type="ARBA" id="ARBA00007261"/>
    </source>
</evidence>
<dbReference type="Pfam" id="PF05193">
    <property type="entry name" value="Peptidase_M16_C"/>
    <property type="match status" value="1"/>
</dbReference>
<evidence type="ECO:0000256" key="5">
    <source>
        <dbReference type="ARBA" id="ARBA00023049"/>
    </source>
</evidence>
<feature type="domain" description="Peptidase M16 N-terminal" evidence="8">
    <location>
        <begin position="42"/>
        <end position="160"/>
    </location>
</feature>
<protein>
    <submittedName>
        <fullName evidence="10">Peptidase M16 domain protein</fullName>
    </submittedName>
</protein>
<sequence precursor="true">MRLSGMFTLLLACALAFSAVAAEPAPQFQVPVTYYKLPNGLRVSLSRDATAPLAVVAVYYNIGFRIEPKDRTGFAHLFEHMMFQGSGNLGKMELIKLVESNGGVLNGSTRFDFTNYFEVVPANKLETFLWAEADRMKGLAITQDNLTNQQGVVGNEVKVNVLNQPYGGFPWLDMPQFANKNWYNAHNFYGDLKDIEAATLDEVKAFFKTFYAPNNAALAVVGDFDEAQTKQWIEKYFGGIAAQTLPAKPDLTEPKQEKEQTFNKIDKLANKPALAFAYHLPERGTPEHYAAVLLDEILLQGSDSLLNLELVKRRGFTDSVEGGINLLGNAFDYNGPMLWMANLIHDAAVKPDDILAAADTVIAEVQAAPVSQALLDRALVKFRSGFYSELTQYGGVGRANYLASLALFNDNPGLINNIEPNLRKVTPALVQSVAKEYFRKSNRTVLTIQPGADQPSKSKAEQKGEPR</sequence>
<dbReference type="GO" id="GO:0046872">
    <property type="term" value="F:metal ion binding"/>
    <property type="evidence" value="ECO:0007669"/>
    <property type="project" value="InterPro"/>
</dbReference>
<evidence type="ECO:0000259" key="9">
    <source>
        <dbReference type="Pfam" id="PF05193"/>
    </source>
</evidence>
<dbReference type="KEGG" id="sus:Acid_0504"/>
<evidence type="ECO:0000256" key="3">
    <source>
        <dbReference type="ARBA" id="ARBA00022801"/>
    </source>
</evidence>
<gene>
    <name evidence="10" type="ordered locus">Acid_0504</name>
</gene>
<evidence type="ECO:0000256" key="6">
    <source>
        <dbReference type="SAM" id="MobiDB-lite"/>
    </source>
</evidence>
<evidence type="ECO:0000256" key="7">
    <source>
        <dbReference type="SAM" id="SignalP"/>
    </source>
</evidence>
<accession>Q02BQ2</accession>
<dbReference type="Pfam" id="PF00675">
    <property type="entry name" value="Peptidase_M16"/>
    <property type="match status" value="1"/>
</dbReference>
<keyword evidence="2" id="KW-0645">Protease</keyword>
<dbReference type="InParanoid" id="Q02BQ2"/>
<dbReference type="InterPro" id="IPR011765">
    <property type="entry name" value="Pept_M16_N"/>
</dbReference>
<dbReference type="InterPro" id="IPR050626">
    <property type="entry name" value="Peptidase_M16"/>
</dbReference>
<evidence type="ECO:0000313" key="10">
    <source>
        <dbReference type="EMBL" id="ABJ81514.1"/>
    </source>
</evidence>
<evidence type="ECO:0000259" key="8">
    <source>
        <dbReference type="Pfam" id="PF00675"/>
    </source>
</evidence>
<dbReference type="PANTHER" id="PTHR43690:SF17">
    <property type="entry name" value="PROTEIN YHJJ"/>
    <property type="match status" value="1"/>
</dbReference>